<organism evidence="3 4">
    <name type="scientific">Microbacterium mitrae</name>
    <dbReference type="NCBI Taxonomy" id="664640"/>
    <lineage>
        <taxon>Bacteria</taxon>
        <taxon>Bacillati</taxon>
        <taxon>Actinomycetota</taxon>
        <taxon>Actinomycetes</taxon>
        <taxon>Micrococcales</taxon>
        <taxon>Microbacteriaceae</taxon>
        <taxon>Microbacterium</taxon>
    </lineage>
</organism>
<dbReference type="NCBIfam" id="TIGR01167">
    <property type="entry name" value="LPXTG_anchor"/>
    <property type="match status" value="1"/>
</dbReference>
<dbReference type="EMBL" id="VRSW01000001">
    <property type="protein sequence ID" value="TXK06216.1"/>
    <property type="molecule type" value="Genomic_DNA"/>
</dbReference>
<dbReference type="Proteomes" id="UP000321196">
    <property type="component" value="Unassembled WGS sequence"/>
</dbReference>
<dbReference type="RefSeq" id="WP_147825025.1">
    <property type="nucleotide sequence ID" value="NZ_BAAARG010000001.1"/>
</dbReference>
<dbReference type="AlphaFoldDB" id="A0A5C8HQ25"/>
<comment type="caution">
    <text evidence="3">The sequence shown here is derived from an EMBL/GenBank/DDBJ whole genome shotgun (WGS) entry which is preliminary data.</text>
</comment>
<keyword evidence="2" id="KW-0472">Membrane</keyword>
<gene>
    <name evidence="3" type="ORF">FVP60_04450</name>
</gene>
<reference evidence="3 4" key="1">
    <citation type="submission" date="2019-08" db="EMBL/GenBank/DDBJ databases">
        <authorList>
            <person name="Dong K."/>
        </authorList>
    </citation>
    <scope>NUCLEOTIDE SEQUENCE [LARGE SCALE GENOMIC DNA]</scope>
    <source>
        <strain evidence="3 4">M4-8</strain>
    </source>
</reference>
<protein>
    <submittedName>
        <fullName evidence="3">LPXTG cell wall anchor domain-containing protein</fullName>
    </submittedName>
</protein>
<keyword evidence="2" id="KW-1133">Transmembrane helix</keyword>
<feature type="transmembrane region" description="Helical" evidence="2">
    <location>
        <begin position="22"/>
        <end position="41"/>
    </location>
</feature>
<feature type="region of interest" description="Disordered" evidence="1">
    <location>
        <begin position="85"/>
        <end position="121"/>
    </location>
</feature>
<proteinExistence type="predicted"/>
<sequence>MSVVTIIHAGGLAATGGAAMPWWLWVIAGALVVLGIVFVLLRRRGANEADEAAAPIIVAADPATGQGVGTTTTIGVVGAGDEAKGELFKPADTPPAEPADGAADSGTSQADGGVADPDAKQ</sequence>
<accession>A0A5C8HQ25</accession>
<name>A0A5C8HQ25_9MICO</name>
<keyword evidence="4" id="KW-1185">Reference proteome</keyword>
<keyword evidence="2" id="KW-0812">Transmembrane</keyword>
<evidence type="ECO:0000256" key="1">
    <source>
        <dbReference type="SAM" id="MobiDB-lite"/>
    </source>
</evidence>
<evidence type="ECO:0000313" key="4">
    <source>
        <dbReference type="Proteomes" id="UP000321196"/>
    </source>
</evidence>
<evidence type="ECO:0000313" key="3">
    <source>
        <dbReference type="EMBL" id="TXK06216.1"/>
    </source>
</evidence>
<evidence type="ECO:0000256" key="2">
    <source>
        <dbReference type="SAM" id="Phobius"/>
    </source>
</evidence>